<accession>A0A2P2DXY1</accession>
<dbReference type="PANTHER" id="PTHR43689">
    <property type="entry name" value="HYDROLASE"/>
    <property type="match status" value="1"/>
</dbReference>
<organism evidence="2 3">
    <name type="scientific">Leptospira ryugenii</name>
    <dbReference type="NCBI Taxonomy" id="1917863"/>
    <lineage>
        <taxon>Bacteria</taxon>
        <taxon>Pseudomonadati</taxon>
        <taxon>Spirochaetota</taxon>
        <taxon>Spirochaetia</taxon>
        <taxon>Leptospirales</taxon>
        <taxon>Leptospiraceae</taxon>
        <taxon>Leptospira</taxon>
    </lineage>
</organism>
<sequence>MKNRFYSELTYWKKFNPMFPDNMKIDDRDPPEEFYLPWNENRIHIDSRTPSEYKGTIIFVHGVASNGRILSHASRFLSDLGYRVLSPDLPGYGLSEISSSTEINYPLWLSCINHVVDWASKQNAKPIFLFGFSLGGIVSYDVAALNTKIRGIIVTTLISLSDPEVRLYGFKNKWIAKYGAFGLSFLKNFLRIKKIKIKNFAKVNLISNNQEFSKVFMRDPFSGGNSVYISFLQSIFSIKPALEPERFKIPILLAHPSKDLWTPTHLSLKLFDRIPSTKYFVDLENCGHAPLEEPGIQTLQTAIQDFLVRYT</sequence>
<evidence type="ECO:0000313" key="2">
    <source>
        <dbReference type="EMBL" id="GBF49479.1"/>
    </source>
</evidence>
<proteinExistence type="predicted"/>
<dbReference type="PANTHER" id="PTHR43689:SF8">
    <property type="entry name" value="ALPHA_BETA-HYDROLASES SUPERFAMILY PROTEIN"/>
    <property type="match status" value="1"/>
</dbReference>
<dbReference type="PRINTS" id="PR00111">
    <property type="entry name" value="ABHYDROLASE"/>
</dbReference>
<dbReference type="InterPro" id="IPR000073">
    <property type="entry name" value="AB_hydrolase_1"/>
</dbReference>
<dbReference type="Proteomes" id="UP000245133">
    <property type="component" value="Unassembled WGS sequence"/>
</dbReference>
<dbReference type="OrthoDB" id="1376138at2"/>
<dbReference type="AlphaFoldDB" id="A0A2P2DXY1"/>
<dbReference type="Pfam" id="PF12146">
    <property type="entry name" value="Hydrolase_4"/>
    <property type="match status" value="1"/>
</dbReference>
<comment type="caution">
    <text evidence="2">The sequence shown here is derived from an EMBL/GenBank/DDBJ whole genome shotgun (WGS) entry which is preliminary data.</text>
</comment>
<dbReference type="RefSeq" id="WP_108974406.1">
    <property type="nucleotide sequence ID" value="NZ_BFBB01000003.1"/>
</dbReference>
<protein>
    <submittedName>
        <fullName evidence="2">Esterase/lipase/thioesterase family protein</fullName>
    </submittedName>
</protein>
<dbReference type="SUPFAM" id="SSF53474">
    <property type="entry name" value="alpha/beta-Hydrolases"/>
    <property type="match status" value="1"/>
</dbReference>
<reference evidence="2 3" key="1">
    <citation type="submission" date="2018-02" db="EMBL/GenBank/DDBJ databases">
        <title>Novel Leptospira species isolated from soil and water in Japan.</title>
        <authorList>
            <person name="Nakao R."/>
            <person name="Masuzawa T."/>
        </authorList>
    </citation>
    <scope>NUCLEOTIDE SEQUENCE [LARGE SCALE GENOMIC DNA]</scope>
    <source>
        <strain evidence="2 3">YH101</strain>
    </source>
</reference>
<evidence type="ECO:0000259" key="1">
    <source>
        <dbReference type="Pfam" id="PF12146"/>
    </source>
</evidence>
<dbReference type="Gene3D" id="3.40.50.1820">
    <property type="entry name" value="alpha/beta hydrolase"/>
    <property type="match status" value="1"/>
</dbReference>
<keyword evidence="3" id="KW-1185">Reference proteome</keyword>
<feature type="domain" description="Serine aminopeptidase S33" evidence="1">
    <location>
        <begin position="52"/>
        <end position="294"/>
    </location>
</feature>
<dbReference type="InterPro" id="IPR029058">
    <property type="entry name" value="AB_hydrolase_fold"/>
</dbReference>
<name>A0A2P2DXY1_9LEPT</name>
<evidence type="ECO:0000313" key="3">
    <source>
        <dbReference type="Proteomes" id="UP000245133"/>
    </source>
</evidence>
<gene>
    <name evidence="2" type="ORF">LPTSP4_09920</name>
</gene>
<dbReference type="EMBL" id="BFBB01000003">
    <property type="protein sequence ID" value="GBF49479.1"/>
    <property type="molecule type" value="Genomic_DNA"/>
</dbReference>
<dbReference type="InterPro" id="IPR022742">
    <property type="entry name" value="Hydrolase_4"/>
</dbReference>